<keyword evidence="11 14" id="KW-0503">Monooxygenase</keyword>
<evidence type="ECO:0000256" key="7">
    <source>
        <dbReference type="ARBA" id="ARBA00022824"/>
    </source>
</evidence>
<keyword evidence="12" id="KW-0472">Membrane</keyword>
<dbReference type="EMBL" id="GAMC01000382">
    <property type="protein sequence ID" value="JAC06174.1"/>
    <property type="molecule type" value="mRNA"/>
</dbReference>
<dbReference type="GO" id="GO:0016705">
    <property type="term" value="F:oxidoreductase activity, acting on paired donors, with incorporation or reduction of molecular oxygen"/>
    <property type="evidence" value="ECO:0007669"/>
    <property type="project" value="InterPro"/>
</dbReference>
<keyword evidence="9 14" id="KW-0560">Oxidoreductase</keyword>
<dbReference type="InterPro" id="IPR001128">
    <property type="entry name" value="Cyt_P450"/>
</dbReference>
<comment type="cofactor">
    <cofactor evidence="1 13">
        <name>heme</name>
        <dbReference type="ChEBI" id="CHEBI:30413"/>
    </cofactor>
</comment>
<keyword evidence="7" id="KW-0256">Endoplasmic reticulum</keyword>
<dbReference type="GO" id="GO:0005506">
    <property type="term" value="F:iron ion binding"/>
    <property type="evidence" value="ECO:0007669"/>
    <property type="project" value="InterPro"/>
</dbReference>
<evidence type="ECO:0000256" key="10">
    <source>
        <dbReference type="ARBA" id="ARBA00023004"/>
    </source>
</evidence>
<dbReference type="PANTHER" id="PTHR24292:SF100">
    <property type="entry name" value="CYTOCHROME P450 6A16, ISOFORM B-RELATED"/>
    <property type="match status" value="1"/>
</dbReference>
<dbReference type="GeneID" id="101451286"/>
<dbReference type="PANTHER" id="PTHR24292">
    <property type="entry name" value="CYTOCHROME P450"/>
    <property type="match status" value="1"/>
</dbReference>
<reference evidence="15" key="3">
    <citation type="submission" date="2020-11" db="EMBL/GenBank/DDBJ databases">
        <authorList>
            <person name="Whitehead M."/>
        </authorList>
    </citation>
    <scope>NUCLEOTIDE SEQUENCE</scope>
    <source>
        <strain evidence="15">EGII</strain>
    </source>
</reference>
<evidence type="ECO:0000256" key="9">
    <source>
        <dbReference type="ARBA" id="ARBA00023002"/>
    </source>
</evidence>
<dbReference type="Pfam" id="PF00067">
    <property type="entry name" value="p450"/>
    <property type="match status" value="1"/>
</dbReference>
<comment type="subcellular location">
    <subcellularLocation>
        <location evidence="3">Endoplasmic reticulum membrane</location>
        <topology evidence="3">Peripheral membrane protein</topology>
    </subcellularLocation>
    <subcellularLocation>
        <location evidence="2">Microsome membrane</location>
        <topology evidence="2">Peripheral membrane protein</topology>
    </subcellularLocation>
</comment>
<dbReference type="PRINTS" id="PR00463">
    <property type="entry name" value="EP450I"/>
</dbReference>
<evidence type="ECO:0000256" key="3">
    <source>
        <dbReference type="ARBA" id="ARBA00004406"/>
    </source>
</evidence>
<organism evidence="16">
    <name type="scientific">Ceratitis capitata</name>
    <name type="common">Mediterranean fruit fly</name>
    <name type="synonym">Tephritis capitata</name>
    <dbReference type="NCBI Taxonomy" id="7213"/>
    <lineage>
        <taxon>Eukaryota</taxon>
        <taxon>Metazoa</taxon>
        <taxon>Ecdysozoa</taxon>
        <taxon>Arthropoda</taxon>
        <taxon>Hexapoda</taxon>
        <taxon>Insecta</taxon>
        <taxon>Pterygota</taxon>
        <taxon>Neoptera</taxon>
        <taxon>Endopterygota</taxon>
        <taxon>Diptera</taxon>
        <taxon>Brachycera</taxon>
        <taxon>Muscomorpha</taxon>
        <taxon>Tephritoidea</taxon>
        <taxon>Tephritidae</taxon>
        <taxon>Ceratitis</taxon>
        <taxon>Ceratitis</taxon>
    </lineage>
</organism>
<keyword evidence="10 13" id="KW-0408">Iron</keyword>
<dbReference type="InterPro" id="IPR002401">
    <property type="entry name" value="Cyt_P450_E_grp-I"/>
</dbReference>
<name>W8C7Q9_CERCA</name>
<evidence type="ECO:0000256" key="4">
    <source>
        <dbReference type="ARBA" id="ARBA00010617"/>
    </source>
</evidence>
<evidence type="ECO:0000256" key="1">
    <source>
        <dbReference type="ARBA" id="ARBA00001971"/>
    </source>
</evidence>
<gene>
    <name evidence="16" type="primary">CP6A9</name>
    <name evidence="15" type="ORF">CCAP1982_LOCUS20931</name>
</gene>
<proteinExistence type="evidence at transcript level"/>
<dbReference type="KEGG" id="ccat:101451286"/>
<evidence type="ECO:0000313" key="16">
    <source>
        <dbReference type="EMBL" id="JAC06174.1"/>
    </source>
</evidence>
<dbReference type="AlphaFoldDB" id="W8C7Q9"/>
<evidence type="ECO:0000313" key="17">
    <source>
        <dbReference type="Proteomes" id="UP000606786"/>
    </source>
</evidence>
<dbReference type="Gene3D" id="1.10.630.10">
    <property type="entry name" value="Cytochrome P450"/>
    <property type="match status" value="1"/>
</dbReference>
<dbReference type="InterPro" id="IPR017972">
    <property type="entry name" value="Cyt_P450_CS"/>
</dbReference>
<reference evidence="16" key="1">
    <citation type="submission" date="2013-07" db="EMBL/GenBank/DDBJ databases">
        <authorList>
            <person name="Geib S."/>
        </authorList>
    </citation>
    <scope>NUCLEOTIDE SEQUENCE</scope>
</reference>
<dbReference type="Proteomes" id="UP000606786">
    <property type="component" value="Unassembled WGS sequence"/>
</dbReference>
<comment type="similarity">
    <text evidence="4 14">Belongs to the cytochrome P450 family.</text>
</comment>
<protein>
    <submittedName>
        <fullName evidence="15">(Mediterranean fruit fly) hypothetical protein</fullName>
    </submittedName>
    <submittedName>
        <fullName evidence="16">Cytochrome P450 6a9</fullName>
    </submittedName>
</protein>
<evidence type="ECO:0000256" key="2">
    <source>
        <dbReference type="ARBA" id="ARBA00004174"/>
    </source>
</evidence>
<dbReference type="OrthoDB" id="2789670at2759"/>
<keyword evidence="6 13" id="KW-0479">Metal-binding</keyword>
<keyword evidence="5 13" id="KW-0349">Heme</keyword>
<dbReference type="PRINTS" id="PR00385">
    <property type="entry name" value="P450"/>
</dbReference>
<evidence type="ECO:0000256" key="11">
    <source>
        <dbReference type="ARBA" id="ARBA00023033"/>
    </source>
</evidence>
<keyword evidence="17" id="KW-1185">Reference proteome</keyword>
<dbReference type="GO" id="GO:0005789">
    <property type="term" value="C:endoplasmic reticulum membrane"/>
    <property type="evidence" value="ECO:0007669"/>
    <property type="project" value="UniProtKB-SubCell"/>
</dbReference>
<dbReference type="GO" id="GO:0004497">
    <property type="term" value="F:monooxygenase activity"/>
    <property type="evidence" value="ECO:0007669"/>
    <property type="project" value="UniProtKB-KW"/>
</dbReference>
<dbReference type="CDD" id="cd11056">
    <property type="entry name" value="CYP6-like"/>
    <property type="match status" value="1"/>
</dbReference>
<dbReference type="FunFam" id="1.10.630.10:FF:000042">
    <property type="entry name" value="Cytochrome P450"/>
    <property type="match status" value="1"/>
</dbReference>
<evidence type="ECO:0000256" key="5">
    <source>
        <dbReference type="ARBA" id="ARBA00022617"/>
    </source>
</evidence>
<evidence type="ECO:0000256" key="8">
    <source>
        <dbReference type="ARBA" id="ARBA00022848"/>
    </source>
</evidence>
<reference evidence="16" key="2">
    <citation type="journal article" date="2014" name="BMC Genomics">
        <title>A genomic perspective to assessing quality of mass-reared SIT flies used in Mediterranean fruit fly (Ceratitis capitata) eradication in California.</title>
        <authorList>
            <person name="Calla B."/>
            <person name="Hall B."/>
            <person name="Hou S."/>
            <person name="Geib S.M."/>
        </authorList>
    </citation>
    <scope>NUCLEOTIDE SEQUENCE</scope>
</reference>
<feature type="binding site" description="axial binding residue" evidence="13">
    <location>
        <position position="449"/>
    </location>
    <ligand>
        <name>heme</name>
        <dbReference type="ChEBI" id="CHEBI:30413"/>
    </ligand>
    <ligandPart>
        <name>Fe</name>
        <dbReference type="ChEBI" id="CHEBI:18248"/>
    </ligandPart>
</feature>
<dbReference type="PROSITE" id="PS00086">
    <property type="entry name" value="CYTOCHROME_P450"/>
    <property type="match status" value="1"/>
</dbReference>
<dbReference type="InterPro" id="IPR036396">
    <property type="entry name" value="Cyt_P450_sf"/>
</dbReference>
<evidence type="ECO:0000313" key="15">
    <source>
        <dbReference type="EMBL" id="CAD7012831.1"/>
    </source>
</evidence>
<evidence type="ECO:0000256" key="12">
    <source>
        <dbReference type="ARBA" id="ARBA00023136"/>
    </source>
</evidence>
<dbReference type="InterPro" id="IPR050476">
    <property type="entry name" value="Insect_CytP450_Detox"/>
</dbReference>
<sequence>MSMTGALLSLIAILGALLFLFLQRRFNCWRRLGIAHDKPSWLLGNLTEVHRTLSFGDISRNIYLKYKGTGPFCGFFFFLRPAVVLLDIGLIKNVLIKDFTNFADRGMFNNERDDPLTGHLFLLDGHKWRSLRGKLTTTFSSGKMKFMFPTIVEVTHNLVAVLGKQLREDNIVELKEILARYTTDIIGKVAFGIVCNSLRNPEAEFRIMGRRAFSEERHGPVVSGFLHSFPSLARRLHMRQIHDDVTEFFMRIVRETVEYREQNNIKCNDFMSILIDLRNDKKLRDEFGEEKCLTIEEMAAQTFVFFIAGFETSSTTMSFALYELALQPQLQARLRREVVETFAKYNNEFPYECLQEMQYMDQVVAETQRKYTVVPHLNRQALNDYTVPGHPNYVIKKGMAIIVPSAGIHYDPDIYPNPERWDPERFTPAKRAQRETVEWLPFGEGPRSCIGQRFGRMQIRIGLAHLLRKYRFSVCDKTEIPLKINIKSFLLNTLNGIYLKVEDLDN</sequence>
<dbReference type="GO" id="GO:0020037">
    <property type="term" value="F:heme binding"/>
    <property type="evidence" value="ECO:0007669"/>
    <property type="project" value="InterPro"/>
</dbReference>
<evidence type="ECO:0000256" key="13">
    <source>
        <dbReference type="PIRSR" id="PIRSR602401-1"/>
    </source>
</evidence>
<keyword evidence="8" id="KW-0492">Microsome</keyword>
<dbReference type="SUPFAM" id="SSF48264">
    <property type="entry name" value="Cytochrome P450"/>
    <property type="match status" value="1"/>
</dbReference>
<dbReference type="EMBL" id="CAJHJT010000056">
    <property type="protein sequence ID" value="CAD7012831.1"/>
    <property type="molecule type" value="Genomic_DNA"/>
</dbReference>
<evidence type="ECO:0000256" key="6">
    <source>
        <dbReference type="ARBA" id="ARBA00022723"/>
    </source>
</evidence>
<accession>W8C7Q9</accession>
<evidence type="ECO:0000256" key="14">
    <source>
        <dbReference type="RuleBase" id="RU000461"/>
    </source>
</evidence>